<dbReference type="Proteomes" id="UP001056384">
    <property type="component" value="Chromosome 7"/>
</dbReference>
<proteinExistence type="predicted"/>
<keyword evidence="4" id="KW-1185">Reference proteome</keyword>
<evidence type="ECO:0000256" key="1">
    <source>
        <dbReference type="SAM" id="Coils"/>
    </source>
</evidence>
<gene>
    <name evidence="3" type="ORF">Slin15195_G085290</name>
</gene>
<evidence type="ECO:0000313" key="4">
    <source>
        <dbReference type="Proteomes" id="UP001056384"/>
    </source>
</evidence>
<organism evidence="3 4">
    <name type="scientific">Septoria linicola</name>
    <dbReference type="NCBI Taxonomy" id="215465"/>
    <lineage>
        <taxon>Eukaryota</taxon>
        <taxon>Fungi</taxon>
        <taxon>Dikarya</taxon>
        <taxon>Ascomycota</taxon>
        <taxon>Pezizomycotina</taxon>
        <taxon>Dothideomycetes</taxon>
        <taxon>Dothideomycetidae</taxon>
        <taxon>Mycosphaerellales</taxon>
        <taxon>Mycosphaerellaceae</taxon>
        <taxon>Septoria</taxon>
    </lineage>
</organism>
<accession>A0A9Q9AZ63</accession>
<feature type="coiled-coil region" evidence="1">
    <location>
        <begin position="42"/>
        <end position="69"/>
    </location>
</feature>
<dbReference type="AlphaFoldDB" id="A0A9Q9AZ63"/>
<reference evidence="3" key="1">
    <citation type="submission" date="2022-06" db="EMBL/GenBank/DDBJ databases">
        <title>Complete genome sequences of two strains of the flax pathogen Septoria linicola.</title>
        <authorList>
            <person name="Lapalu N."/>
            <person name="Simon A."/>
            <person name="Demenou B."/>
            <person name="Paumier D."/>
            <person name="Guillot M.-P."/>
            <person name="Gout L."/>
            <person name="Valade R."/>
        </authorList>
    </citation>
    <scope>NUCLEOTIDE SEQUENCE</scope>
    <source>
        <strain evidence="3">SE15195</strain>
    </source>
</reference>
<evidence type="ECO:0000313" key="3">
    <source>
        <dbReference type="EMBL" id="USW55210.1"/>
    </source>
</evidence>
<sequence length="152" mass="17651">MDATEKEKLDIQLGSLKTQRDAAWKELRELHKSVEAKDKESRSYARRKVARLENEMEQLRNGGVDLARNIVRQLVHSDQTPQQTASESAVRADYTQVESFPARLHSLEGSGSARVEMYMKLRQDTQQTELDLPLFDDPGEDSHSLWRRRDRR</sequence>
<dbReference type="EMBL" id="CP099424">
    <property type="protein sequence ID" value="USW55210.1"/>
    <property type="molecule type" value="Genomic_DNA"/>
</dbReference>
<keyword evidence="1" id="KW-0175">Coiled coil</keyword>
<protein>
    <submittedName>
        <fullName evidence="3">Uncharacterized protein</fullName>
    </submittedName>
</protein>
<name>A0A9Q9AZ63_9PEZI</name>
<evidence type="ECO:0000256" key="2">
    <source>
        <dbReference type="SAM" id="MobiDB-lite"/>
    </source>
</evidence>
<feature type="region of interest" description="Disordered" evidence="2">
    <location>
        <begin position="129"/>
        <end position="152"/>
    </location>
</feature>